<evidence type="ECO:0000259" key="16">
    <source>
        <dbReference type="Pfam" id="PF08393"/>
    </source>
</evidence>
<feature type="coiled-coil region" evidence="14">
    <location>
        <begin position="770"/>
        <end position="837"/>
    </location>
</feature>
<dbReference type="PANTHER" id="PTHR46532:SF11">
    <property type="entry name" value="DYNEIN AXONEMAL HEAVY CHAIN 12"/>
    <property type="match status" value="1"/>
</dbReference>
<dbReference type="GO" id="GO:0005858">
    <property type="term" value="C:axonemal dynein complex"/>
    <property type="evidence" value="ECO:0007669"/>
    <property type="project" value="TreeGrafter"/>
</dbReference>
<reference evidence="17 18" key="1">
    <citation type="submission" date="2018-04" db="EMBL/GenBank/DDBJ databases">
        <authorList>
            <person name="Zhang X."/>
            <person name="Yuan J."/>
            <person name="Li F."/>
            <person name="Xiang J."/>
        </authorList>
    </citation>
    <scope>NUCLEOTIDE SEQUENCE [LARGE SCALE GENOMIC DNA]</scope>
    <source>
        <tissue evidence="17">Muscle</tissue>
    </source>
</reference>
<evidence type="ECO:0000313" key="17">
    <source>
        <dbReference type="EMBL" id="ROT81348.1"/>
    </source>
</evidence>
<evidence type="ECO:0000256" key="13">
    <source>
        <dbReference type="ARBA" id="ARBA00023273"/>
    </source>
</evidence>
<proteinExistence type="inferred from homology"/>
<dbReference type="FunFam" id="1.20.140.100:FF:000001">
    <property type="entry name" value="dynein heavy chain 17, axonemal"/>
    <property type="match status" value="1"/>
</dbReference>
<accession>A0A423TY18</accession>
<evidence type="ECO:0000256" key="3">
    <source>
        <dbReference type="ARBA" id="ARBA00022490"/>
    </source>
</evidence>
<keyword evidence="10" id="KW-0969">Cilium</keyword>
<dbReference type="GO" id="GO:0045505">
    <property type="term" value="F:dynein intermediate chain binding"/>
    <property type="evidence" value="ECO:0007669"/>
    <property type="project" value="InterPro"/>
</dbReference>
<keyword evidence="8" id="KW-0243">Dynein</keyword>
<dbReference type="InterPro" id="IPR042228">
    <property type="entry name" value="Dynein_linker_3"/>
</dbReference>
<dbReference type="InterPro" id="IPR042222">
    <property type="entry name" value="Dynein_2_N"/>
</dbReference>
<feature type="domain" description="Dynein heavy chain linker" evidence="16">
    <location>
        <begin position="1243"/>
        <end position="1539"/>
    </location>
</feature>
<keyword evidence="7" id="KW-0067">ATP-binding</keyword>
<keyword evidence="3" id="KW-0963">Cytoplasm</keyword>
<keyword evidence="5" id="KW-0677">Repeat</keyword>
<protein>
    <submittedName>
        <fullName evidence="17">Putative dynein heavy chain 17, axonemal</fullName>
    </submittedName>
</protein>
<evidence type="ECO:0000256" key="2">
    <source>
        <dbReference type="ARBA" id="ARBA00008887"/>
    </source>
</evidence>
<sequence>MAAAEGERENWDVVGEYTNKTLRLKADRWTKIVQHEDTRSTLLDFLDSSAEQVVLSQNMSSQLVATSEVPAGLRTKGVYFLKTSDVPLNREEETSNVRDHVIFGDISPQPLDQLSTLIEEVFIPLLENPGNREGWPDMVKEDVSRQLYSLRGTVYRMWGQLRGQTLLPLPFGMDALEKAERHALETGEMTDSQLKSAIEGVVIKWVHQVDEVLNQDTDDLAGPDHFPTPLEEITFWSKRRENFSHIAKQLKDKKVMMMSNILEVTESAYYPAFVKMCADVNMAVHEARDIMIHLSPLKPMLEEMESMEFQEAPPLIPPLVHCICLLWAHCPDYRKPDRIVTLFREITNLLIGMGRAFIGTIGFQAETAEPLQKINTCSSVLKTFRDSFEEHRSKVDTYFSEGERPRRWEFHPTHAFARMDQFLVRLANIKEIFDIAKEFLKIEKVEFGGPKGKVLGASVSAVYSEFNEAYTAFSIRTYDCLDPAEADFDESHRQFKKKVTELEQRLSLIVNHALQESQSPEAYFKVGGRAVVELLGSILERPIIQAEYTICLPHLLQLLKQEIETAKELFENWQHSSGIVVATHRYFPPVVGKLKYLKEVQNRVSNNIKLFSELKHPMVSSEEGAALLKQWQDVEAGLDASMRTVVDEWKVIASADYTGPLSQPLLHRCQDNTLAVNFSPELVRVLRELRYVWVLGEDLSEGTELASRRETFRKYTANLQLVTDWYNHIRTNTNEVEFSLIRKEMEEIDAAVLKAEAEFTWNSDGVWNYIVALRGTVSDLEARVQQVQANVRRIDDIMTTWVQKPIFERREGKKDGLLNLEDKAEKLKKVYATMEQDGAKIRAMVDENKRLLKVPDDSRHWDRYLLFLDHMITRGLVDGVSCSLFYLLDNCELRVNQFPLLEARLELQEPYLIIRPSPEELHSLVETLVAEILHICNLVPRLATHSHTSYLPDVEKDEEVTHLKETLIGRFEAAAAQVSEHRDQFLQHQSLWRDRRAEVLEKFLTSEEGGKQPGLPKFRQQIDKYEQLHAELENIDTMVVFDRWLRLDVRPFKHGLLENTKKWAQMYKQHLIAQVIDSLTELDNFIKTTEVGVAQNLNNGDYDILVSIMAHLVKVRDRTHATDAMFEPLKAIIALVQQYGDDLPETMHLKLQELPEQWESLKKQCDLIRQHVAPLKANEVSVIRKKCIKFETRQNIYREKFRQYSFFKYVFPWRDFVGLTCGLGWGLQGVEAQKDSEAKKKAKTSIDPEQTLADLLDLNLHMHEDEVKNIVDKAVKEMSMEKIIKELDVTWSNMEFLVDTHPRTGVDLIRTSEEMIETLEENQVQLQNLMTSKYIEHFLEEVSAWQNKLSIADQVITLWFEVQRTWSHLESIFIGSDDIRRQLPEDSARFDQIDIDFKKLVSEMVANPHVLNATNREGLYQRLEALQAELTLCEKTLAEYLETKRLAFPRFYFVSTADLLAGNQPVKVTKHLTKLFDSIAILKFAEGEDSAATTAVGMTAKDGEFVPFCNSTNCVGPVEKWLMSVLQMMRATVRARLTDAVAAYEDRPREQWVDDYPAQVALTGTQIYWTVEVTAAFARLEEGYENALRDYYRKQVQQLNALISLLLGELTRQQRQKIMTICTIDVHARDVVGRLISGKVESAAEFAWQSQLAT</sequence>
<comment type="subcellular location">
    <subcellularLocation>
        <location evidence="1">Cytoplasm</location>
        <location evidence="1">Cytoskeleton</location>
        <location evidence="1">Cilium axoneme</location>
    </subcellularLocation>
</comment>
<feature type="non-terminal residue" evidence="17">
    <location>
        <position position="1654"/>
    </location>
</feature>
<organism evidence="17 18">
    <name type="scientific">Penaeus vannamei</name>
    <name type="common">Whiteleg shrimp</name>
    <name type="synonym">Litopenaeus vannamei</name>
    <dbReference type="NCBI Taxonomy" id="6689"/>
    <lineage>
        <taxon>Eukaryota</taxon>
        <taxon>Metazoa</taxon>
        <taxon>Ecdysozoa</taxon>
        <taxon>Arthropoda</taxon>
        <taxon>Crustacea</taxon>
        <taxon>Multicrustacea</taxon>
        <taxon>Malacostraca</taxon>
        <taxon>Eumalacostraca</taxon>
        <taxon>Eucarida</taxon>
        <taxon>Decapoda</taxon>
        <taxon>Dendrobranchiata</taxon>
        <taxon>Penaeoidea</taxon>
        <taxon>Penaeidae</taxon>
        <taxon>Penaeus</taxon>
    </lineage>
</organism>
<evidence type="ECO:0000256" key="10">
    <source>
        <dbReference type="ARBA" id="ARBA00023069"/>
    </source>
</evidence>
<evidence type="ECO:0000256" key="14">
    <source>
        <dbReference type="SAM" id="Coils"/>
    </source>
</evidence>
<dbReference type="FunFam" id="3.20.180.20:FF:000001">
    <property type="entry name" value="Dynein axonemal heavy chain 5"/>
    <property type="match status" value="1"/>
</dbReference>
<dbReference type="Gene3D" id="1.20.58.1120">
    <property type="match status" value="1"/>
</dbReference>
<reference evidence="17 18" key="2">
    <citation type="submission" date="2019-01" db="EMBL/GenBank/DDBJ databases">
        <title>The decoding of complex shrimp genome reveals the adaptation for benthos swimmer, frequently molting mechanism and breeding impact on genome.</title>
        <authorList>
            <person name="Sun Y."/>
            <person name="Gao Y."/>
            <person name="Yu Y."/>
        </authorList>
    </citation>
    <scope>NUCLEOTIDE SEQUENCE [LARGE SCALE GENOMIC DNA]</scope>
    <source>
        <tissue evidence="17">Muscle</tissue>
    </source>
</reference>
<keyword evidence="18" id="KW-1185">Reference proteome</keyword>
<keyword evidence="6" id="KW-0547">Nucleotide-binding</keyword>
<name>A0A423TY18_PENVA</name>
<dbReference type="Pfam" id="PF08385">
    <property type="entry name" value="DHC_N1"/>
    <property type="match status" value="1"/>
</dbReference>
<evidence type="ECO:0000256" key="6">
    <source>
        <dbReference type="ARBA" id="ARBA00022741"/>
    </source>
</evidence>
<feature type="domain" description="Dynein heavy chain tail" evidence="15">
    <location>
        <begin position="196"/>
        <end position="769"/>
    </location>
</feature>
<dbReference type="Gene3D" id="1.20.140.100">
    <property type="entry name" value="Dynein heavy chain, N-terminal domain 2"/>
    <property type="match status" value="1"/>
</dbReference>
<dbReference type="InterPro" id="IPR013594">
    <property type="entry name" value="Dynein_heavy_tail"/>
</dbReference>
<keyword evidence="9 14" id="KW-0175">Coiled coil</keyword>
<dbReference type="PANTHER" id="PTHR46532">
    <property type="entry name" value="MALE FERTILITY FACTOR KL5"/>
    <property type="match status" value="1"/>
</dbReference>
<keyword evidence="11" id="KW-0505">Motor protein</keyword>
<evidence type="ECO:0000313" key="18">
    <source>
        <dbReference type="Proteomes" id="UP000283509"/>
    </source>
</evidence>
<evidence type="ECO:0000256" key="9">
    <source>
        <dbReference type="ARBA" id="ARBA00023054"/>
    </source>
</evidence>
<evidence type="ECO:0000256" key="12">
    <source>
        <dbReference type="ARBA" id="ARBA00023212"/>
    </source>
</evidence>
<dbReference type="OrthoDB" id="6412719at2759"/>
<keyword evidence="13" id="KW-0966">Cell projection</keyword>
<evidence type="ECO:0000256" key="11">
    <source>
        <dbReference type="ARBA" id="ARBA00023175"/>
    </source>
</evidence>
<evidence type="ECO:0000256" key="4">
    <source>
        <dbReference type="ARBA" id="ARBA00022701"/>
    </source>
</evidence>
<dbReference type="EMBL" id="QCYY01000989">
    <property type="protein sequence ID" value="ROT81348.1"/>
    <property type="molecule type" value="Genomic_DNA"/>
</dbReference>
<evidence type="ECO:0000259" key="15">
    <source>
        <dbReference type="Pfam" id="PF08385"/>
    </source>
</evidence>
<comment type="caution">
    <text evidence="17">The sequence shown here is derived from an EMBL/GenBank/DDBJ whole genome shotgun (WGS) entry which is preliminary data.</text>
</comment>
<dbReference type="Proteomes" id="UP000283509">
    <property type="component" value="Unassembled WGS sequence"/>
</dbReference>
<evidence type="ECO:0000256" key="1">
    <source>
        <dbReference type="ARBA" id="ARBA00004430"/>
    </source>
</evidence>
<dbReference type="InterPro" id="IPR026983">
    <property type="entry name" value="DHC"/>
</dbReference>
<dbReference type="GO" id="GO:0005874">
    <property type="term" value="C:microtubule"/>
    <property type="evidence" value="ECO:0007669"/>
    <property type="project" value="UniProtKB-KW"/>
</dbReference>
<feature type="coiled-coil region" evidence="14">
    <location>
        <begin position="1416"/>
        <end position="1443"/>
    </location>
</feature>
<comment type="similarity">
    <text evidence="2">Belongs to the dynein heavy chain family.</text>
</comment>
<dbReference type="Gene3D" id="1.10.287.2620">
    <property type="match status" value="1"/>
</dbReference>
<evidence type="ECO:0000256" key="8">
    <source>
        <dbReference type="ARBA" id="ARBA00023017"/>
    </source>
</evidence>
<keyword evidence="12" id="KW-0206">Cytoskeleton</keyword>
<dbReference type="Gene3D" id="3.20.180.20">
    <property type="entry name" value="Dynein heavy chain, N-terminal domain 2"/>
    <property type="match status" value="1"/>
</dbReference>
<gene>
    <name evidence="17" type="ORF">C7M84_025483</name>
</gene>
<dbReference type="GO" id="GO:0007018">
    <property type="term" value="P:microtubule-based movement"/>
    <property type="evidence" value="ECO:0007669"/>
    <property type="project" value="InterPro"/>
</dbReference>
<dbReference type="GO" id="GO:0005524">
    <property type="term" value="F:ATP binding"/>
    <property type="evidence" value="ECO:0007669"/>
    <property type="project" value="UniProtKB-KW"/>
</dbReference>
<dbReference type="GO" id="GO:0051959">
    <property type="term" value="F:dynein light intermediate chain binding"/>
    <property type="evidence" value="ECO:0007669"/>
    <property type="project" value="InterPro"/>
</dbReference>
<keyword evidence="4" id="KW-0493">Microtubule</keyword>
<evidence type="ECO:0000256" key="5">
    <source>
        <dbReference type="ARBA" id="ARBA00022737"/>
    </source>
</evidence>
<dbReference type="STRING" id="6689.A0A423TY18"/>
<dbReference type="Pfam" id="PF08393">
    <property type="entry name" value="DHC_N2"/>
    <property type="match status" value="1"/>
</dbReference>
<evidence type="ECO:0000256" key="7">
    <source>
        <dbReference type="ARBA" id="ARBA00022840"/>
    </source>
</evidence>
<dbReference type="InterPro" id="IPR013602">
    <property type="entry name" value="Dynein_heavy_linker"/>
</dbReference>